<evidence type="ECO:0000256" key="4">
    <source>
        <dbReference type="ARBA" id="ARBA00022741"/>
    </source>
</evidence>
<feature type="compositionally biased region" description="Low complexity" evidence="7">
    <location>
        <begin position="273"/>
        <end position="282"/>
    </location>
</feature>
<keyword evidence="8" id="KW-0812">Transmembrane</keyword>
<dbReference type="PANTHER" id="PTHR43289:SF6">
    <property type="entry name" value="SERINE_THREONINE-PROTEIN KINASE NEKL-3"/>
    <property type="match status" value="1"/>
</dbReference>
<dbReference type="InterPro" id="IPR008271">
    <property type="entry name" value="Ser/Thr_kinase_AS"/>
</dbReference>
<evidence type="ECO:0000313" key="10">
    <source>
        <dbReference type="EMBL" id="BDZ58424.1"/>
    </source>
</evidence>
<keyword evidence="5" id="KW-0418">Kinase</keyword>
<accession>A0ABM8HBT4</accession>
<feature type="region of interest" description="Disordered" evidence="7">
    <location>
        <begin position="269"/>
        <end position="355"/>
    </location>
</feature>
<dbReference type="Gene3D" id="3.30.200.20">
    <property type="entry name" value="Phosphorylase Kinase, domain 1"/>
    <property type="match status" value="1"/>
</dbReference>
<evidence type="ECO:0000256" key="2">
    <source>
        <dbReference type="ARBA" id="ARBA00022527"/>
    </source>
</evidence>
<dbReference type="Proteomes" id="UP001321421">
    <property type="component" value="Chromosome"/>
</dbReference>
<feature type="transmembrane region" description="Helical" evidence="8">
    <location>
        <begin position="359"/>
        <end position="379"/>
    </location>
</feature>
<protein>
    <recommendedName>
        <fullName evidence="1">non-specific serine/threonine protein kinase</fullName>
        <ecNumber evidence="1">2.7.11.1</ecNumber>
    </recommendedName>
</protein>
<dbReference type="CDD" id="cd14014">
    <property type="entry name" value="STKc_PknB_like"/>
    <property type="match status" value="1"/>
</dbReference>
<keyword evidence="2" id="KW-0723">Serine/threonine-protein kinase</keyword>
<reference evidence="11" key="1">
    <citation type="journal article" date="2019" name="Int. J. Syst. Evol. Microbiol.">
        <title>The Global Catalogue of Microorganisms (GCM) 10K type strain sequencing project: providing services to taxonomists for standard genome sequencing and annotation.</title>
        <authorList>
            <consortium name="The Broad Institute Genomics Platform"/>
            <consortium name="The Broad Institute Genome Sequencing Center for Infectious Disease"/>
            <person name="Wu L."/>
            <person name="Ma J."/>
        </authorList>
    </citation>
    <scope>NUCLEOTIDE SEQUENCE [LARGE SCALE GENOMIC DNA]</scope>
    <source>
        <strain evidence="11">NBRC 110608</strain>
    </source>
</reference>
<keyword evidence="11" id="KW-1185">Reference proteome</keyword>
<evidence type="ECO:0000256" key="6">
    <source>
        <dbReference type="ARBA" id="ARBA00022840"/>
    </source>
</evidence>
<gene>
    <name evidence="10" type="ORF">GCM10025872_20810</name>
</gene>
<evidence type="ECO:0000256" key="7">
    <source>
        <dbReference type="SAM" id="MobiDB-lite"/>
    </source>
</evidence>
<name>A0ABM8HBT4_9MICO</name>
<dbReference type="PROSITE" id="PS00108">
    <property type="entry name" value="PROTEIN_KINASE_ST"/>
    <property type="match status" value="1"/>
</dbReference>
<feature type="domain" description="Protein kinase" evidence="9">
    <location>
        <begin position="13"/>
        <end position="269"/>
    </location>
</feature>
<keyword evidence="8" id="KW-0472">Membrane</keyword>
<evidence type="ECO:0000256" key="1">
    <source>
        <dbReference type="ARBA" id="ARBA00012513"/>
    </source>
</evidence>
<evidence type="ECO:0000256" key="5">
    <source>
        <dbReference type="ARBA" id="ARBA00022777"/>
    </source>
</evidence>
<dbReference type="InterPro" id="IPR011009">
    <property type="entry name" value="Kinase-like_dom_sf"/>
</dbReference>
<feature type="transmembrane region" description="Helical" evidence="8">
    <location>
        <begin position="407"/>
        <end position="426"/>
    </location>
</feature>
<dbReference type="Gene3D" id="1.10.510.10">
    <property type="entry name" value="Transferase(Phosphotransferase) domain 1"/>
    <property type="match status" value="1"/>
</dbReference>
<dbReference type="EMBL" id="AP027735">
    <property type="protein sequence ID" value="BDZ58424.1"/>
    <property type="molecule type" value="Genomic_DNA"/>
</dbReference>
<keyword evidence="3" id="KW-0808">Transferase</keyword>
<organism evidence="10 11">
    <name type="scientific">Barrientosiimonas endolithica</name>
    <dbReference type="NCBI Taxonomy" id="1535208"/>
    <lineage>
        <taxon>Bacteria</taxon>
        <taxon>Bacillati</taxon>
        <taxon>Actinomycetota</taxon>
        <taxon>Actinomycetes</taxon>
        <taxon>Micrococcales</taxon>
        <taxon>Dermacoccaceae</taxon>
        <taxon>Barrientosiimonas</taxon>
    </lineage>
</organism>
<dbReference type="PANTHER" id="PTHR43289">
    <property type="entry name" value="MITOGEN-ACTIVATED PROTEIN KINASE KINASE KINASE 20-RELATED"/>
    <property type="match status" value="1"/>
</dbReference>
<dbReference type="SUPFAM" id="SSF56112">
    <property type="entry name" value="Protein kinase-like (PK-like)"/>
    <property type="match status" value="1"/>
</dbReference>
<feature type="transmembrane region" description="Helical" evidence="8">
    <location>
        <begin position="433"/>
        <end position="451"/>
    </location>
</feature>
<keyword evidence="4" id="KW-0547">Nucleotide-binding</keyword>
<dbReference type="EC" id="2.7.11.1" evidence="1"/>
<dbReference type="SMART" id="SM00220">
    <property type="entry name" value="S_TKc"/>
    <property type="match status" value="1"/>
</dbReference>
<dbReference type="RefSeq" id="WP_289230856.1">
    <property type="nucleotide sequence ID" value="NZ_AP027735.1"/>
</dbReference>
<sequence length="495" mass="51471">MATSVGTVLGGRYELTERIAGGGMGEVWRAQDGVLGRAVAVKVIRPSLADDASFIARFRNEARLAARLTHGNIAQVYDFGESDETAYIVMELVQGSSVADLTSRGALPPRQVADLVAQAAAGLEAAHDEGMVHRDVKPANMLLTRKGVVKLTDFGIARALGEAKVTRTGEVLGTVHYLSPEAAVGLEADPQSDVYSLAVVAYELLAGRRPFHADSAVSLALLHVNEPPPPLPPSVPPRVAAAVLHGLAKDPDRRPRGTVAFARELHAAADGQPATSGPQGAGTPPPGPSAHQTPRPAAPAPTTPAPTPRPQPQPQPQPWSMPGPSSPAPQPNPYAPGGFHGYPGFPQPRPPQGSTARNIAQGWVVAAVLTALACLLPFASYQGDSWNLFQLSSVDELTEGADASGDFVGWLLAVPMLIVAAMGLPAALRRPHVAWPLVAIPGCLWSALIYLAGVGTVTGDSEVSNPAVGSIGLYLVPLFGTLTLGLVIAAAIKRR</sequence>
<keyword evidence="6" id="KW-0067">ATP-binding</keyword>
<dbReference type="Pfam" id="PF00069">
    <property type="entry name" value="Pkinase"/>
    <property type="match status" value="1"/>
</dbReference>
<dbReference type="InterPro" id="IPR000719">
    <property type="entry name" value="Prot_kinase_dom"/>
</dbReference>
<evidence type="ECO:0000259" key="9">
    <source>
        <dbReference type="PROSITE" id="PS50011"/>
    </source>
</evidence>
<evidence type="ECO:0000313" key="11">
    <source>
        <dbReference type="Proteomes" id="UP001321421"/>
    </source>
</evidence>
<evidence type="ECO:0000256" key="3">
    <source>
        <dbReference type="ARBA" id="ARBA00022679"/>
    </source>
</evidence>
<feature type="transmembrane region" description="Helical" evidence="8">
    <location>
        <begin position="471"/>
        <end position="492"/>
    </location>
</feature>
<evidence type="ECO:0000256" key="8">
    <source>
        <dbReference type="SAM" id="Phobius"/>
    </source>
</evidence>
<dbReference type="PROSITE" id="PS50011">
    <property type="entry name" value="PROTEIN_KINASE_DOM"/>
    <property type="match status" value="1"/>
</dbReference>
<keyword evidence="8" id="KW-1133">Transmembrane helix</keyword>
<proteinExistence type="predicted"/>
<feature type="compositionally biased region" description="Pro residues" evidence="7">
    <location>
        <begin position="296"/>
        <end position="334"/>
    </location>
</feature>